<comment type="caution">
    <text evidence="2">The sequence shown here is derived from an EMBL/GenBank/DDBJ whole genome shotgun (WGS) entry which is preliminary data.</text>
</comment>
<evidence type="ECO:0000313" key="3">
    <source>
        <dbReference type="Proteomes" id="UP000190064"/>
    </source>
</evidence>
<dbReference type="RefSeq" id="WP_077242547.1">
    <property type="nucleotide sequence ID" value="NZ_FXTS01000001.1"/>
</dbReference>
<keyword evidence="1" id="KW-1133">Transmembrane helix</keyword>
<name>A0A1T1HE93_OCELI</name>
<evidence type="ECO:0000313" key="2">
    <source>
        <dbReference type="EMBL" id="OOV88135.1"/>
    </source>
</evidence>
<dbReference type="EMBL" id="MTSD02000001">
    <property type="protein sequence ID" value="OOV88135.1"/>
    <property type="molecule type" value="Genomic_DNA"/>
</dbReference>
<organism evidence="2 3">
    <name type="scientific">Oceanospirillum linum</name>
    <dbReference type="NCBI Taxonomy" id="966"/>
    <lineage>
        <taxon>Bacteria</taxon>
        <taxon>Pseudomonadati</taxon>
        <taxon>Pseudomonadota</taxon>
        <taxon>Gammaproteobacteria</taxon>
        <taxon>Oceanospirillales</taxon>
        <taxon>Oceanospirillaceae</taxon>
        <taxon>Oceanospirillum</taxon>
    </lineage>
</organism>
<proteinExistence type="predicted"/>
<keyword evidence="1" id="KW-0472">Membrane</keyword>
<accession>A0A1T1HE93</accession>
<gene>
    <name evidence="2" type="ORF">BTA35_0200870</name>
</gene>
<sequence>MTLLCLSRRTTLLRTLFCLMTMMFALPTQAWWLPGGDNNEDRGYQAEFPFNEHYQFECGACHIAYPPQVLPKASWQHLFANLNDHFGEVATPDQHQKEILSYLQDYASNSPHAGKFKDFTKRLQTPAPVRITELSFWRLKHDKVLNHKTRFITNNPDVGSSSRCNACHKDAEKGLFQKHTVSIPNIEKRAYK</sequence>
<protein>
    <recommendedName>
        <fullName evidence="4">Cytochrome C</fullName>
    </recommendedName>
</protein>
<keyword evidence="3" id="KW-1185">Reference proteome</keyword>
<dbReference type="AlphaFoldDB" id="A0A1T1HE93"/>
<dbReference type="Proteomes" id="UP000190064">
    <property type="component" value="Unassembled WGS sequence"/>
</dbReference>
<dbReference type="InterPro" id="IPR018588">
    <property type="entry name" value="Dihaem_cytochrome-c"/>
</dbReference>
<evidence type="ECO:0000256" key="1">
    <source>
        <dbReference type="SAM" id="Phobius"/>
    </source>
</evidence>
<evidence type="ECO:0008006" key="4">
    <source>
        <dbReference type="Google" id="ProtNLM"/>
    </source>
</evidence>
<keyword evidence="1" id="KW-0812">Transmembrane</keyword>
<reference evidence="2" key="1">
    <citation type="submission" date="2017-02" db="EMBL/GenBank/DDBJ databases">
        <title>Draft Genome Sequence of the Salt Water Bacterium Oceanospirillum linum ATCC 11336.</title>
        <authorList>
            <person name="Trachtenberg A.M."/>
            <person name="Carney J.G."/>
            <person name="Linnane J.D."/>
            <person name="Rheaume B.A."/>
            <person name="Pitts N.L."/>
            <person name="Mykles D.L."/>
            <person name="Maclea K.S."/>
        </authorList>
    </citation>
    <scope>NUCLEOTIDE SEQUENCE [LARGE SCALE GENOMIC DNA]</scope>
    <source>
        <strain evidence="2">ATCC 11336</strain>
    </source>
</reference>
<dbReference type="STRING" id="966.BTA35_0200870"/>
<dbReference type="Pfam" id="PF09626">
    <property type="entry name" value="DHC"/>
    <property type="match status" value="1"/>
</dbReference>
<feature type="transmembrane region" description="Helical" evidence="1">
    <location>
        <begin position="12"/>
        <end position="32"/>
    </location>
</feature>